<comment type="caution">
    <text evidence="2">The sequence shown here is derived from an EMBL/GenBank/DDBJ whole genome shotgun (WGS) entry which is preliminary data.</text>
</comment>
<evidence type="ECO:0000313" key="3">
    <source>
        <dbReference type="Proteomes" id="UP000244722"/>
    </source>
</evidence>
<reference evidence="2 3" key="1">
    <citation type="submission" date="2017-04" db="EMBL/GenBank/DDBJ databases">
        <title>Draft genome sequence of Tuber borchii Vittad., a whitish edible truffle.</title>
        <authorList>
            <consortium name="DOE Joint Genome Institute"/>
            <person name="Murat C."/>
            <person name="Kuo A."/>
            <person name="Barry K.W."/>
            <person name="Clum A."/>
            <person name="Dockter R.B."/>
            <person name="Fauchery L."/>
            <person name="Iotti M."/>
            <person name="Kohler A."/>
            <person name="Labutti K."/>
            <person name="Lindquist E.A."/>
            <person name="Lipzen A."/>
            <person name="Ohm R.A."/>
            <person name="Wang M."/>
            <person name="Grigoriev I.V."/>
            <person name="Zambonelli A."/>
            <person name="Martin F.M."/>
        </authorList>
    </citation>
    <scope>NUCLEOTIDE SEQUENCE [LARGE SCALE GENOMIC DNA]</scope>
    <source>
        <strain evidence="2 3">Tbo3840</strain>
    </source>
</reference>
<protein>
    <recommendedName>
        <fullName evidence="4">Secreted protein</fullName>
    </recommendedName>
</protein>
<keyword evidence="3" id="KW-1185">Reference proteome</keyword>
<dbReference type="AlphaFoldDB" id="A0A2T6ZT66"/>
<name>A0A2T6ZT66_TUBBO</name>
<organism evidence="2 3">
    <name type="scientific">Tuber borchii</name>
    <name type="common">White truffle</name>
    <dbReference type="NCBI Taxonomy" id="42251"/>
    <lineage>
        <taxon>Eukaryota</taxon>
        <taxon>Fungi</taxon>
        <taxon>Dikarya</taxon>
        <taxon>Ascomycota</taxon>
        <taxon>Pezizomycotina</taxon>
        <taxon>Pezizomycetes</taxon>
        <taxon>Pezizales</taxon>
        <taxon>Tuberaceae</taxon>
        <taxon>Tuber</taxon>
    </lineage>
</organism>
<feature type="signal peptide" evidence="1">
    <location>
        <begin position="1"/>
        <end position="20"/>
    </location>
</feature>
<proteinExistence type="predicted"/>
<dbReference type="EMBL" id="NESQ01000113">
    <property type="protein sequence ID" value="PUU78624.1"/>
    <property type="molecule type" value="Genomic_DNA"/>
</dbReference>
<accession>A0A2T6ZT66</accession>
<evidence type="ECO:0008006" key="4">
    <source>
        <dbReference type="Google" id="ProtNLM"/>
    </source>
</evidence>
<evidence type="ECO:0000313" key="2">
    <source>
        <dbReference type="EMBL" id="PUU78624.1"/>
    </source>
</evidence>
<feature type="chain" id="PRO_5015551576" description="Secreted protein" evidence="1">
    <location>
        <begin position="21"/>
        <end position="84"/>
    </location>
</feature>
<dbReference type="Proteomes" id="UP000244722">
    <property type="component" value="Unassembled WGS sequence"/>
</dbReference>
<gene>
    <name evidence="2" type="ORF">B9Z19DRAFT_1083635</name>
</gene>
<keyword evidence="1" id="KW-0732">Signal</keyword>
<sequence>MSLFLWLFGYFFLPLIRVWAMRGGWTVVGSLLGSLIRNPHGDLGTSSKLGTKFASCWAQCLLGSGHAPTDYVPVLGCRYVPRSE</sequence>
<evidence type="ECO:0000256" key="1">
    <source>
        <dbReference type="SAM" id="SignalP"/>
    </source>
</evidence>